<dbReference type="OrthoDB" id="9780312at2"/>
<sequence>MATTRSQYTILLADDHALIRHGIRNLISNNPALKVVGEVSDGEELLEFLKTTQPELLILDISMPKLTGIEAVSRVKKLYPDIKILMLTMHKNKQYFYHAMSAGADGYLMKEDSDEELLLAIKRVQDGKSYLSPFLSQDFADDVISAYRNNKSSPFETLTSREREVLNLVVEGHTSKVMATMLCLSPRTIDHHRANLLRKFDMKNSVDLVNFAVRNGFVTPGD</sequence>
<dbReference type="Pfam" id="PF00196">
    <property type="entry name" value="GerE"/>
    <property type="match status" value="1"/>
</dbReference>
<dbReference type="SUPFAM" id="SSF46894">
    <property type="entry name" value="C-terminal effector domain of the bipartite response regulators"/>
    <property type="match status" value="1"/>
</dbReference>
<keyword evidence="1 3" id="KW-0597">Phosphoprotein</keyword>
<proteinExistence type="predicted"/>
<feature type="domain" description="HTH luxR-type" evidence="4">
    <location>
        <begin position="151"/>
        <end position="216"/>
    </location>
</feature>
<dbReference type="PROSITE" id="PS50110">
    <property type="entry name" value="RESPONSE_REGULATORY"/>
    <property type="match status" value="1"/>
</dbReference>
<dbReference type="InterPro" id="IPR058245">
    <property type="entry name" value="NreC/VraR/RcsB-like_REC"/>
</dbReference>
<dbReference type="GO" id="GO:0000160">
    <property type="term" value="P:phosphorelay signal transduction system"/>
    <property type="evidence" value="ECO:0007669"/>
    <property type="project" value="InterPro"/>
</dbReference>
<reference evidence="7" key="1">
    <citation type="journal article" date="2013" name="Stand. Genomic Sci.">
        <title>Complete genome sequence of Desulfocapsa sulfexigens, a marine deltaproteobacterium specialized in disproportionating inorganic sulfur compounds.</title>
        <authorList>
            <person name="Finster K.W."/>
            <person name="Kjeldsen K.U."/>
            <person name="Kube M."/>
            <person name="Reinhardt R."/>
            <person name="Mussmann M."/>
            <person name="Amann R."/>
            <person name="Schreiber L."/>
        </authorList>
    </citation>
    <scope>NUCLEOTIDE SEQUENCE [LARGE SCALE GENOMIC DNA]</scope>
    <source>
        <strain evidence="7">DSM 10523 / SB164P1</strain>
    </source>
</reference>
<evidence type="ECO:0000313" key="7">
    <source>
        <dbReference type="Proteomes" id="UP000011721"/>
    </source>
</evidence>
<dbReference type="SMART" id="SM00421">
    <property type="entry name" value="HTH_LUXR"/>
    <property type="match status" value="1"/>
</dbReference>
<dbReference type="Gene3D" id="3.40.50.2300">
    <property type="match status" value="1"/>
</dbReference>
<dbReference type="CDD" id="cd06170">
    <property type="entry name" value="LuxR_C_like"/>
    <property type="match status" value="1"/>
</dbReference>
<accession>M1P9E5</accession>
<dbReference type="PANTHER" id="PTHR43214:SF43">
    <property type="entry name" value="TWO-COMPONENT RESPONSE REGULATOR"/>
    <property type="match status" value="1"/>
</dbReference>
<dbReference type="InterPro" id="IPR016032">
    <property type="entry name" value="Sig_transdc_resp-reg_C-effctor"/>
</dbReference>
<keyword evidence="7" id="KW-1185">Reference proteome</keyword>
<keyword evidence="2 6" id="KW-0238">DNA-binding</keyword>
<dbReference type="InterPro" id="IPR000792">
    <property type="entry name" value="Tscrpt_reg_LuxR_C"/>
</dbReference>
<dbReference type="InterPro" id="IPR001789">
    <property type="entry name" value="Sig_transdc_resp-reg_receiver"/>
</dbReference>
<dbReference type="GO" id="GO:0006355">
    <property type="term" value="P:regulation of DNA-templated transcription"/>
    <property type="evidence" value="ECO:0007669"/>
    <property type="project" value="InterPro"/>
</dbReference>
<dbReference type="Pfam" id="PF00072">
    <property type="entry name" value="Response_reg"/>
    <property type="match status" value="1"/>
</dbReference>
<feature type="modified residue" description="4-aspartylphosphate" evidence="3">
    <location>
        <position position="60"/>
    </location>
</feature>
<dbReference type="eggNOG" id="COG2197">
    <property type="taxonomic scope" value="Bacteria"/>
</dbReference>
<name>M1P9E5_DESSD</name>
<dbReference type="HOGENOM" id="CLU_000445_90_1_7"/>
<dbReference type="KEGG" id="dsf:UWK_01724"/>
<dbReference type="GO" id="GO:0003677">
    <property type="term" value="F:DNA binding"/>
    <property type="evidence" value="ECO:0007669"/>
    <property type="project" value="UniProtKB-KW"/>
</dbReference>
<dbReference type="AlphaFoldDB" id="M1P9E5"/>
<dbReference type="STRING" id="1167006.UWK_01724"/>
<evidence type="ECO:0000259" key="4">
    <source>
        <dbReference type="PROSITE" id="PS50043"/>
    </source>
</evidence>
<feature type="domain" description="Response regulatory" evidence="5">
    <location>
        <begin position="9"/>
        <end position="125"/>
    </location>
</feature>
<evidence type="ECO:0000256" key="2">
    <source>
        <dbReference type="ARBA" id="ARBA00023125"/>
    </source>
</evidence>
<dbReference type="PROSITE" id="PS50043">
    <property type="entry name" value="HTH_LUXR_2"/>
    <property type="match status" value="1"/>
</dbReference>
<dbReference type="SUPFAM" id="SSF52172">
    <property type="entry name" value="CheY-like"/>
    <property type="match status" value="1"/>
</dbReference>
<evidence type="ECO:0000256" key="3">
    <source>
        <dbReference type="PROSITE-ProRule" id="PRU00169"/>
    </source>
</evidence>
<organism evidence="6 7">
    <name type="scientific">Desulfocapsa sulfexigens (strain DSM 10523 / SB164P1)</name>
    <dbReference type="NCBI Taxonomy" id="1167006"/>
    <lineage>
        <taxon>Bacteria</taxon>
        <taxon>Pseudomonadati</taxon>
        <taxon>Thermodesulfobacteriota</taxon>
        <taxon>Desulfobulbia</taxon>
        <taxon>Desulfobulbales</taxon>
        <taxon>Desulfocapsaceae</taxon>
        <taxon>Desulfocapsa</taxon>
    </lineage>
</organism>
<evidence type="ECO:0000256" key="1">
    <source>
        <dbReference type="ARBA" id="ARBA00022553"/>
    </source>
</evidence>
<dbReference type="PRINTS" id="PR00038">
    <property type="entry name" value="HTHLUXR"/>
</dbReference>
<dbReference type="InterPro" id="IPR039420">
    <property type="entry name" value="WalR-like"/>
</dbReference>
<dbReference type="RefSeq" id="WP_015403973.1">
    <property type="nucleotide sequence ID" value="NC_020304.1"/>
</dbReference>
<evidence type="ECO:0000313" key="6">
    <source>
        <dbReference type="EMBL" id="AGF78282.1"/>
    </source>
</evidence>
<protein>
    <submittedName>
        <fullName evidence="6">CheY-like receiver and HTH DNA-binding domain-containing response regulator</fullName>
    </submittedName>
</protein>
<dbReference type="CDD" id="cd17535">
    <property type="entry name" value="REC_NarL-like"/>
    <property type="match status" value="1"/>
</dbReference>
<dbReference type="SMART" id="SM00448">
    <property type="entry name" value="REC"/>
    <property type="match status" value="1"/>
</dbReference>
<dbReference type="PANTHER" id="PTHR43214">
    <property type="entry name" value="TWO-COMPONENT RESPONSE REGULATOR"/>
    <property type="match status" value="1"/>
</dbReference>
<dbReference type="Proteomes" id="UP000011721">
    <property type="component" value="Chromosome"/>
</dbReference>
<evidence type="ECO:0000259" key="5">
    <source>
        <dbReference type="PROSITE" id="PS50110"/>
    </source>
</evidence>
<gene>
    <name evidence="6" type="ordered locus">UWK_01724</name>
</gene>
<dbReference type="InterPro" id="IPR011006">
    <property type="entry name" value="CheY-like_superfamily"/>
</dbReference>
<dbReference type="EMBL" id="CP003985">
    <property type="protein sequence ID" value="AGF78282.1"/>
    <property type="molecule type" value="Genomic_DNA"/>
</dbReference>